<keyword evidence="1" id="KW-1133">Transmembrane helix</keyword>
<dbReference type="Proteomes" id="UP000602647">
    <property type="component" value="Unassembled WGS sequence"/>
</dbReference>
<keyword evidence="1" id="KW-0812">Transmembrane</keyword>
<reference evidence="2" key="1">
    <citation type="submission" date="2020-08" db="EMBL/GenBank/DDBJ databases">
        <title>Genome public.</title>
        <authorList>
            <person name="Liu C."/>
            <person name="Sun Q."/>
        </authorList>
    </citation>
    <scope>NUCLEOTIDE SEQUENCE</scope>
    <source>
        <strain evidence="2">BX12</strain>
    </source>
</reference>
<accession>A0A923SQ10</accession>
<dbReference type="RefSeq" id="WP_187302215.1">
    <property type="nucleotide sequence ID" value="NZ_JACRYT010000003.1"/>
</dbReference>
<gene>
    <name evidence="2" type="ORF">H9L42_04610</name>
</gene>
<proteinExistence type="predicted"/>
<feature type="transmembrane region" description="Helical" evidence="1">
    <location>
        <begin position="87"/>
        <end position="104"/>
    </location>
</feature>
<feature type="transmembrane region" description="Helical" evidence="1">
    <location>
        <begin position="46"/>
        <end position="67"/>
    </location>
</feature>
<protein>
    <submittedName>
        <fullName evidence="2">Uncharacterized protein</fullName>
    </submittedName>
</protein>
<keyword evidence="3" id="KW-1185">Reference proteome</keyword>
<dbReference type="AlphaFoldDB" id="A0A923SQ10"/>
<feature type="transmembrane region" description="Helical" evidence="1">
    <location>
        <begin position="110"/>
        <end position="128"/>
    </location>
</feature>
<organism evidence="2 3">
    <name type="scientific">Zhenpiania hominis</name>
    <dbReference type="NCBI Taxonomy" id="2763644"/>
    <lineage>
        <taxon>Bacteria</taxon>
        <taxon>Bacillati</taxon>
        <taxon>Bacillota</taxon>
        <taxon>Clostridia</taxon>
        <taxon>Peptostreptococcales</taxon>
        <taxon>Anaerovoracaceae</taxon>
        <taxon>Zhenpiania</taxon>
    </lineage>
</organism>
<name>A0A923SQ10_9FIRM</name>
<feature type="transmembrane region" description="Helical" evidence="1">
    <location>
        <begin position="135"/>
        <end position="156"/>
    </location>
</feature>
<sequence length="172" mass="19005">MRVNNFRLVGISLLIGSLLSFGLTYWELEPVIIYMEDPAMLPLSALFISWFCKLIAITMMILAIFLIGGKIKEYRKEGVKIKAGEKAGIFLQILSIPVILLTAGGVLPNYILTGTGIFLLGFGLFHSFRLKNRLGGPFIIGGIALIVSAISIPLSVQSEMRWVGVFQLIQWC</sequence>
<dbReference type="EMBL" id="JACRYT010000003">
    <property type="protein sequence ID" value="MBC6679106.1"/>
    <property type="molecule type" value="Genomic_DNA"/>
</dbReference>
<comment type="caution">
    <text evidence="2">The sequence shown here is derived from an EMBL/GenBank/DDBJ whole genome shotgun (WGS) entry which is preliminary data.</text>
</comment>
<evidence type="ECO:0000256" key="1">
    <source>
        <dbReference type="SAM" id="Phobius"/>
    </source>
</evidence>
<evidence type="ECO:0000313" key="3">
    <source>
        <dbReference type="Proteomes" id="UP000602647"/>
    </source>
</evidence>
<evidence type="ECO:0000313" key="2">
    <source>
        <dbReference type="EMBL" id="MBC6679106.1"/>
    </source>
</evidence>
<keyword evidence="1" id="KW-0472">Membrane</keyword>